<feature type="region of interest" description="Disordered" evidence="1">
    <location>
        <begin position="57"/>
        <end position="82"/>
    </location>
</feature>
<proteinExistence type="predicted"/>
<dbReference type="Proteomes" id="UP001205920">
    <property type="component" value="Unassembled WGS sequence"/>
</dbReference>
<reference evidence="3 4" key="1">
    <citation type="submission" date="2021-01" db="EMBL/GenBank/DDBJ databases">
        <title>Identification and Characterization of Corynebacterium sp.</title>
        <authorList>
            <person name="Luo Q."/>
            <person name="Qu P."/>
            <person name="Chen Q."/>
        </authorList>
    </citation>
    <scope>NUCLEOTIDE SEQUENCE [LARGE SCALE GENOMIC DNA]</scope>
    <source>
        <strain evidence="3 4">MC-18</strain>
    </source>
</reference>
<evidence type="ECO:0000313" key="3">
    <source>
        <dbReference type="EMBL" id="MCO6393794.1"/>
    </source>
</evidence>
<sequence>MQGLSQAYLAERAGISRSLLSNLERNSYNRNRAADPTLSTIYRIAAALDVSPLQLLPADEGQVDEHDQSQDSAEMSVESLPQ</sequence>
<accession>A0AAW5HUD6</accession>
<dbReference type="SMART" id="SM00530">
    <property type="entry name" value="HTH_XRE"/>
    <property type="match status" value="1"/>
</dbReference>
<dbReference type="InterPro" id="IPR010982">
    <property type="entry name" value="Lambda_DNA-bd_dom_sf"/>
</dbReference>
<organism evidence="3 4">
    <name type="scientific">Corynebacterium lipophilum</name>
    <dbReference type="NCBI Taxonomy" id="2804918"/>
    <lineage>
        <taxon>Bacteria</taxon>
        <taxon>Bacillati</taxon>
        <taxon>Actinomycetota</taxon>
        <taxon>Actinomycetes</taxon>
        <taxon>Mycobacteriales</taxon>
        <taxon>Corynebacteriaceae</taxon>
        <taxon>Corynebacterium</taxon>
    </lineage>
</organism>
<evidence type="ECO:0000256" key="1">
    <source>
        <dbReference type="SAM" id="MobiDB-lite"/>
    </source>
</evidence>
<dbReference type="GO" id="GO:0003677">
    <property type="term" value="F:DNA binding"/>
    <property type="evidence" value="ECO:0007669"/>
    <property type="project" value="InterPro"/>
</dbReference>
<dbReference type="EMBL" id="JAEUWV010000002">
    <property type="protein sequence ID" value="MCO6393794.1"/>
    <property type="molecule type" value="Genomic_DNA"/>
</dbReference>
<gene>
    <name evidence="3" type="ORF">JMN37_02165</name>
</gene>
<dbReference type="PROSITE" id="PS50943">
    <property type="entry name" value="HTH_CROC1"/>
    <property type="match status" value="1"/>
</dbReference>
<evidence type="ECO:0000313" key="4">
    <source>
        <dbReference type="Proteomes" id="UP001205920"/>
    </source>
</evidence>
<protein>
    <submittedName>
        <fullName evidence="3">Helix-turn-helix transcriptional regulator</fullName>
    </submittedName>
</protein>
<dbReference type="SUPFAM" id="SSF47413">
    <property type="entry name" value="lambda repressor-like DNA-binding domains"/>
    <property type="match status" value="1"/>
</dbReference>
<dbReference type="Gene3D" id="1.10.260.40">
    <property type="entry name" value="lambda repressor-like DNA-binding domains"/>
    <property type="match status" value="1"/>
</dbReference>
<feature type="domain" description="HTH cro/C1-type" evidence="2">
    <location>
        <begin position="2"/>
        <end position="55"/>
    </location>
</feature>
<dbReference type="AlphaFoldDB" id="A0AAW5HUD6"/>
<keyword evidence="4" id="KW-1185">Reference proteome</keyword>
<dbReference type="Pfam" id="PF01381">
    <property type="entry name" value="HTH_3"/>
    <property type="match status" value="1"/>
</dbReference>
<dbReference type="InterPro" id="IPR001387">
    <property type="entry name" value="Cro/C1-type_HTH"/>
</dbReference>
<evidence type="ECO:0000259" key="2">
    <source>
        <dbReference type="PROSITE" id="PS50943"/>
    </source>
</evidence>
<comment type="caution">
    <text evidence="3">The sequence shown here is derived from an EMBL/GenBank/DDBJ whole genome shotgun (WGS) entry which is preliminary data.</text>
</comment>
<dbReference type="CDD" id="cd00093">
    <property type="entry name" value="HTH_XRE"/>
    <property type="match status" value="1"/>
</dbReference>
<name>A0AAW5HUD6_9CORY</name>